<keyword evidence="2" id="KW-0472">Membrane</keyword>
<reference evidence="5" key="1">
    <citation type="submission" date="2021-07" db="EMBL/GenBank/DDBJ databases">
        <title>Draft genome of Mortierella alpina, strain LL118, isolated from an aspen leaf litter sample.</title>
        <authorList>
            <person name="Yang S."/>
            <person name="Vinatzer B.A."/>
        </authorList>
    </citation>
    <scope>NUCLEOTIDE SEQUENCE</scope>
    <source>
        <strain evidence="5">LL118</strain>
    </source>
</reference>
<sequence>MQPRHLMAAALWLIAASTASASTTIVDLISTDPGFSRLVKEIQRTRLIPVLNGNCKSCTFFAPTNAAFAQWDSENHGKKVDRHTLLYHTLGEAVLSHDLKDAMLLETLLVKYGYLGDDGEGQLVAVSKPSWRPGRRGQLLVGGAELLQKDWKADNGVVHVVDRLLIPPGDIVDTLQKHEELSALYSIIRNARLDDFLRQHRPFTLFAPTGDALKKLNPIQVRYLQHEQGLKDLETTVQHHIHTGTLYRQDIQPGSSSVTTVEGQELMVNLDDKLMVDNAVVERTDILAANGVIHTVSRPLLPSALVWTAAKYLIGMNATKFVEGLRQAGMSRYIDDPEASYTIFAPQDESSENAGSLGAFGEVNEALQYHVVPGRKLYPSLHDGLLLETELHTAELNGGAQRSKIEIRKDHKRSVLSIDGSEILGQPVLVGKSVIYLVARPLDLPHPIVKKMKLDESLSGFVQALTRTGLSRRLSDARGVTVFAPSTAAWDALGVVKNYLMLDKSATLAALEAVARYAIVENIIYTPDLKSGRTVLSTSEGGELILEKNGDDIYVGEGRLERSTQVGGRITGKDILVKSGVIHTVSSVALPPTLSITLFNVLEGAGTKSFLQAFEASNITRILTDWDQDYTIFAPTDEAFQKADLEGALNDRDFVATLVRLHVIPGKVLRLEEDIHEDEPSLLNNEARLSFRDIHHNGKSFGVRVKGARSKKEALVVGIGHAHPAQPIEGSTEKEQGYPRERYSGPGLEQQPLQGSGTEDDEQDVFSFYNKPREMVAPRSSGVVYVIDRVLLPGDPDPLGGAWFWICVILLGLLGTTVLCALTALSVHALIQEVRQLEGYQTVPTTDEEAAVAGSRQGESADAPEADPEQPGSMQTNEAAAGDAA</sequence>
<dbReference type="PROSITE" id="PS50213">
    <property type="entry name" value="FAS1"/>
    <property type="match status" value="5"/>
</dbReference>
<dbReference type="Proteomes" id="UP000717515">
    <property type="component" value="Unassembled WGS sequence"/>
</dbReference>
<feature type="chain" id="PRO_5040457804" description="FAS1 domain-containing protein" evidence="3">
    <location>
        <begin position="22"/>
        <end position="885"/>
    </location>
</feature>
<dbReference type="EMBL" id="JAIFTL010000446">
    <property type="protein sequence ID" value="KAG9319472.1"/>
    <property type="molecule type" value="Genomic_DNA"/>
</dbReference>
<feature type="transmembrane region" description="Helical" evidence="2">
    <location>
        <begin position="802"/>
        <end position="831"/>
    </location>
</feature>
<evidence type="ECO:0000256" key="3">
    <source>
        <dbReference type="SAM" id="SignalP"/>
    </source>
</evidence>
<dbReference type="SUPFAM" id="SSF82153">
    <property type="entry name" value="FAS1 domain"/>
    <property type="match status" value="5"/>
</dbReference>
<feature type="domain" description="FAS1" evidence="4">
    <location>
        <begin position="594"/>
        <end position="729"/>
    </location>
</feature>
<feature type="signal peptide" evidence="3">
    <location>
        <begin position="1"/>
        <end position="21"/>
    </location>
</feature>
<comment type="caution">
    <text evidence="5">The sequence shown here is derived from an EMBL/GenBank/DDBJ whole genome shotgun (WGS) entry which is preliminary data.</text>
</comment>
<dbReference type="AlphaFoldDB" id="A0A9P7ZWF1"/>
<gene>
    <name evidence="5" type="ORF">KVV02_001960</name>
</gene>
<feature type="compositionally biased region" description="Basic and acidic residues" evidence="1">
    <location>
        <begin position="731"/>
        <end position="743"/>
    </location>
</feature>
<dbReference type="InterPro" id="IPR036378">
    <property type="entry name" value="FAS1_dom_sf"/>
</dbReference>
<feature type="domain" description="FAS1" evidence="4">
    <location>
        <begin position="445"/>
        <end position="589"/>
    </location>
</feature>
<name>A0A9P7ZWF1_MORAP</name>
<keyword evidence="3" id="KW-0732">Signal</keyword>
<protein>
    <recommendedName>
        <fullName evidence="4">FAS1 domain-containing protein</fullName>
    </recommendedName>
</protein>
<feature type="domain" description="FAS1" evidence="4">
    <location>
        <begin position="168"/>
        <end position="300"/>
    </location>
</feature>
<organism evidence="5 6">
    <name type="scientific">Mortierella alpina</name>
    <name type="common">Oleaginous fungus</name>
    <name type="synonym">Mortierella renispora</name>
    <dbReference type="NCBI Taxonomy" id="64518"/>
    <lineage>
        <taxon>Eukaryota</taxon>
        <taxon>Fungi</taxon>
        <taxon>Fungi incertae sedis</taxon>
        <taxon>Mucoromycota</taxon>
        <taxon>Mortierellomycotina</taxon>
        <taxon>Mortierellomycetes</taxon>
        <taxon>Mortierellales</taxon>
        <taxon>Mortierellaceae</taxon>
        <taxon>Mortierella</taxon>
    </lineage>
</organism>
<dbReference type="InterPro" id="IPR000782">
    <property type="entry name" value="FAS1_domain"/>
</dbReference>
<feature type="domain" description="FAS1" evidence="4">
    <location>
        <begin position="22"/>
        <end position="165"/>
    </location>
</feature>
<feature type="region of interest" description="Disordered" evidence="1">
    <location>
        <begin position="847"/>
        <end position="885"/>
    </location>
</feature>
<dbReference type="SMART" id="SM00554">
    <property type="entry name" value="FAS1"/>
    <property type="match status" value="5"/>
</dbReference>
<evidence type="ECO:0000313" key="5">
    <source>
        <dbReference type="EMBL" id="KAG9319472.1"/>
    </source>
</evidence>
<proteinExistence type="predicted"/>
<dbReference type="FunFam" id="2.30.180.10:FF:000032">
    <property type="entry name" value="Fasciclin domain-containing protein, putative"/>
    <property type="match status" value="1"/>
</dbReference>
<dbReference type="InterPro" id="IPR050904">
    <property type="entry name" value="Adhesion/Biosynth-related"/>
</dbReference>
<evidence type="ECO:0000256" key="1">
    <source>
        <dbReference type="SAM" id="MobiDB-lite"/>
    </source>
</evidence>
<keyword evidence="2" id="KW-0812">Transmembrane</keyword>
<dbReference type="Gene3D" id="2.30.180.10">
    <property type="entry name" value="FAS1 domain"/>
    <property type="match status" value="5"/>
</dbReference>
<keyword evidence="2" id="KW-1133">Transmembrane helix</keyword>
<evidence type="ECO:0000256" key="2">
    <source>
        <dbReference type="SAM" id="Phobius"/>
    </source>
</evidence>
<evidence type="ECO:0000313" key="6">
    <source>
        <dbReference type="Proteomes" id="UP000717515"/>
    </source>
</evidence>
<dbReference type="PANTHER" id="PTHR10900:SF77">
    <property type="entry name" value="FI19380P1"/>
    <property type="match status" value="1"/>
</dbReference>
<accession>A0A9P7ZWF1</accession>
<feature type="domain" description="FAS1" evidence="4">
    <location>
        <begin position="305"/>
        <end position="442"/>
    </location>
</feature>
<feature type="region of interest" description="Disordered" evidence="1">
    <location>
        <begin position="724"/>
        <end position="762"/>
    </location>
</feature>
<dbReference type="PANTHER" id="PTHR10900">
    <property type="entry name" value="PERIOSTIN-RELATED"/>
    <property type="match status" value="1"/>
</dbReference>
<dbReference type="Pfam" id="PF02469">
    <property type="entry name" value="Fasciclin"/>
    <property type="match status" value="5"/>
</dbReference>
<evidence type="ECO:0000259" key="4">
    <source>
        <dbReference type="PROSITE" id="PS50213"/>
    </source>
</evidence>